<dbReference type="PROSITE" id="PS50835">
    <property type="entry name" value="IG_LIKE"/>
    <property type="match status" value="1"/>
</dbReference>
<dbReference type="SMART" id="SM00408">
    <property type="entry name" value="IGc2"/>
    <property type="match status" value="1"/>
</dbReference>
<organism evidence="2 3">
    <name type="scientific">Protopolystoma xenopodis</name>
    <dbReference type="NCBI Taxonomy" id="117903"/>
    <lineage>
        <taxon>Eukaryota</taxon>
        <taxon>Metazoa</taxon>
        <taxon>Spiralia</taxon>
        <taxon>Lophotrochozoa</taxon>
        <taxon>Platyhelminthes</taxon>
        <taxon>Monogenea</taxon>
        <taxon>Polyopisthocotylea</taxon>
        <taxon>Polystomatidea</taxon>
        <taxon>Polystomatidae</taxon>
        <taxon>Protopolystoma</taxon>
    </lineage>
</organism>
<dbReference type="InterPro" id="IPR013783">
    <property type="entry name" value="Ig-like_fold"/>
</dbReference>
<accession>A0A3S5CUQ0</accession>
<dbReference type="OrthoDB" id="152385at2759"/>
<feature type="domain" description="Ig-like" evidence="1">
    <location>
        <begin position="2"/>
        <end position="93"/>
    </location>
</feature>
<dbReference type="InterPro" id="IPR003599">
    <property type="entry name" value="Ig_sub"/>
</dbReference>
<dbReference type="AlphaFoldDB" id="A0A3S5CUQ0"/>
<dbReference type="InterPro" id="IPR007110">
    <property type="entry name" value="Ig-like_dom"/>
</dbReference>
<proteinExistence type="predicted"/>
<protein>
    <recommendedName>
        <fullName evidence="1">Ig-like domain-containing protein</fullName>
    </recommendedName>
</protein>
<comment type="caution">
    <text evidence="2">The sequence shown here is derived from an EMBL/GenBank/DDBJ whole genome shotgun (WGS) entry which is preliminary data.</text>
</comment>
<gene>
    <name evidence="2" type="ORF">PXEA_LOCUS32253</name>
</gene>
<evidence type="ECO:0000259" key="1">
    <source>
        <dbReference type="PROSITE" id="PS50835"/>
    </source>
</evidence>
<dbReference type="EMBL" id="CAAALY010259074">
    <property type="protein sequence ID" value="VEL38813.1"/>
    <property type="molecule type" value="Genomic_DNA"/>
</dbReference>
<evidence type="ECO:0000313" key="3">
    <source>
        <dbReference type="Proteomes" id="UP000784294"/>
    </source>
</evidence>
<evidence type="ECO:0000313" key="2">
    <source>
        <dbReference type="EMBL" id="VEL38813.1"/>
    </source>
</evidence>
<dbReference type="Pfam" id="PF13927">
    <property type="entry name" value="Ig_3"/>
    <property type="match status" value="1"/>
</dbReference>
<feature type="non-terminal residue" evidence="2">
    <location>
        <position position="1"/>
    </location>
</feature>
<dbReference type="InterPro" id="IPR036179">
    <property type="entry name" value="Ig-like_dom_sf"/>
</dbReference>
<dbReference type="Gene3D" id="2.60.40.10">
    <property type="entry name" value="Immunoglobulins"/>
    <property type="match status" value="1"/>
</dbReference>
<reference evidence="2" key="1">
    <citation type="submission" date="2018-11" db="EMBL/GenBank/DDBJ databases">
        <authorList>
            <consortium name="Pathogen Informatics"/>
        </authorList>
    </citation>
    <scope>NUCLEOTIDE SEQUENCE</scope>
</reference>
<dbReference type="Proteomes" id="UP000784294">
    <property type="component" value="Unassembled WGS sequence"/>
</dbReference>
<name>A0A3S5CUQ0_9PLAT</name>
<sequence length="99" mass="11165">KPILVEPVESLYWLDEGDPLRLDCGIQKRSPLGTVYWERNGSPLGEKTPVDVLIEKQGDVLHFQSLRPEHDGVYQCVVAVDGFTEKFANKNITVRVKGE</sequence>
<dbReference type="InterPro" id="IPR003598">
    <property type="entry name" value="Ig_sub2"/>
</dbReference>
<dbReference type="SUPFAM" id="SSF48726">
    <property type="entry name" value="Immunoglobulin"/>
    <property type="match status" value="1"/>
</dbReference>
<dbReference type="SMART" id="SM00409">
    <property type="entry name" value="IG"/>
    <property type="match status" value="1"/>
</dbReference>
<keyword evidence="3" id="KW-1185">Reference proteome</keyword>